<sequence>MSVSYRGPRWSSFVHVSQHSCRFVAPTCAEGAQGCSEFGAFPVFEERGMCAARRMRRAAIAACCVFARGAAANPYQQLLRHRLEALRPGARAQIEFDVAHCGYEKARLRSAGTYVLGSELEIRGHSAGDFGLPRFGIKPIIGVRSPRYNNLVVSIDTARVTSIGNISRINADIGVDLYSNVRGRELIRMRRAEHEEKAAQNGERIKSPSVELALIDELEVLFTRAQSLVRREFHMGDARLVHLRTRAAGFSEHSEKARRVRLAYDRTQREFEQEERLFAQVCDPFAAVCAVGGGDEARRDFLLQLAEAVPREVPLSLVSLHATDAHSLAAAQEMALLERAAQRSERDLYAVRVGAVVSMDTRKTFILFKGDGTESLEGSGTVALHMPSVNAQVEVKVPYAERGKHSRDKVGVYGKSQWNPLEIAYKVFERREERAQEQEQEQYCEDSLARETRKMEGLEVQGKQLFAAQETALRTREALRLDLAKVERAAARGVVGGNRLARARCEYAVAQLRAACAKLHMLRFNLGVVRAFGLVPQVAP</sequence>
<gene>
    <name evidence="1" type="ordered locus">TPASS_0968</name>
</gene>
<dbReference type="Proteomes" id="UP000001202">
    <property type="component" value="Chromosome"/>
</dbReference>
<evidence type="ECO:0000313" key="1">
    <source>
        <dbReference type="EMBL" id="ACD71384.1"/>
    </source>
</evidence>
<dbReference type="AlphaFoldDB" id="A0A0H3BKF6"/>
<accession>A0A0H3BKF6</accession>
<reference evidence="1 2" key="1">
    <citation type="journal article" date="2008" name="BMC Microbiol.">
        <title>Complete genome sequence of Treponema pallidum ssp. pallidum strain SS14 determined with oligonucleotide arrays.</title>
        <authorList>
            <person name="Matejkova P."/>
            <person name="Strouhal M."/>
            <person name="Smajs D."/>
            <person name="Norris S.J."/>
            <person name="Palzkill T."/>
            <person name="Petrosino J.F."/>
            <person name="Sodergren E."/>
            <person name="Norton J.E."/>
            <person name="Singh J."/>
            <person name="Richmond T.A."/>
            <person name="Molla M.N."/>
            <person name="Albert T.J."/>
            <person name="Weinstock G.M."/>
        </authorList>
    </citation>
    <scope>NUCLEOTIDE SEQUENCE [LARGE SCALE GENOMIC DNA]</scope>
    <source>
        <strain evidence="1 2">SS14</strain>
    </source>
</reference>
<evidence type="ECO:0000313" key="2">
    <source>
        <dbReference type="Proteomes" id="UP000001202"/>
    </source>
</evidence>
<proteinExistence type="predicted"/>
<evidence type="ECO:0008006" key="3">
    <source>
        <dbReference type="Google" id="ProtNLM"/>
    </source>
</evidence>
<dbReference type="KEGG" id="tpp:TPASS_0968"/>
<dbReference type="EMBL" id="CP000805">
    <property type="protein sequence ID" value="ACD71384.1"/>
    <property type="molecule type" value="Genomic_DNA"/>
</dbReference>
<name>A0A0H3BKF6_TREPS</name>
<protein>
    <recommendedName>
        <fullName evidence="3">TolC family protein</fullName>
    </recommendedName>
</protein>
<organism evidence="1 2">
    <name type="scientific">Treponema pallidum subsp. pallidum (strain SS14)</name>
    <dbReference type="NCBI Taxonomy" id="455434"/>
    <lineage>
        <taxon>Bacteria</taxon>
        <taxon>Pseudomonadati</taxon>
        <taxon>Spirochaetota</taxon>
        <taxon>Spirochaetia</taxon>
        <taxon>Spirochaetales</taxon>
        <taxon>Treponemataceae</taxon>
        <taxon>Treponema</taxon>
    </lineage>
</organism>
<dbReference type="RefSeq" id="WP_012460611.1">
    <property type="nucleotide sequence ID" value="NC_010741.1"/>
</dbReference>
<dbReference type="PATRIC" id="fig|455434.6.peg.955"/>